<accession>A0A7S2KI48</accession>
<dbReference type="EMBL" id="HBGZ01003861">
    <property type="protein sequence ID" value="CAD9577688.1"/>
    <property type="molecule type" value="Transcribed_RNA"/>
</dbReference>
<dbReference type="AlphaFoldDB" id="A0A7S2KI48"/>
<reference evidence="3" key="1">
    <citation type="submission" date="2021-01" db="EMBL/GenBank/DDBJ databases">
        <authorList>
            <person name="Corre E."/>
            <person name="Pelletier E."/>
            <person name="Niang G."/>
            <person name="Scheremetjew M."/>
            <person name="Finn R."/>
            <person name="Kale V."/>
            <person name="Holt S."/>
            <person name="Cochrane G."/>
            <person name="Meng A."/>
            <person name="Brown T."/>
            <person name="Cohen L."/>
        </authorList>
    </citation>
    <scope>NUCLEOTIDE SEQUENCE</scope>
    <source>
        <strain evidence="3">SM1012Den-03</strain>
    </source>
</reference>
<protein>
    <recommendedName>
        <fullName evidence="4">Transmembrane protein</fullName>
    </recommendedName>
</protein>
<feature type="compositionally biased region" description="Basic and acidic residues" evidence="1">
    <location>
        <begin position="1"/>
        <end position="11"/>
    </location>
</feature>
<keyword evidence="2" id="KW-1133">Transmembrane helix</keyword>
<feature type="transmembrane region" description="Helical" evidence="2">
    <location>
        <begin position="63"/>
        <end position="81"/>
    </location>
</feature>
<proteinExistence type="predicted"/>
<organism evidence="3">
    <name type="scientific">Skeletonema marinoi</name>
    <dbReference type="NCBI Taxonomy" id="267567"/>
    <lineage>
        <taxon>Eukaryota</taxon>
        <taxon>Sar</taxon>
        <taxon>Stramenopiles</taxon>
        <taxon>Ochrophyta</taxon>
        <taxon>Bacillariophyta</taxon>
        <taxon>Coscinodiscophyceae</taxon>
        <taxon>Thalassiosirophycidae</taxon>
        <taxon>Thalassiosirales</taxon>
        <taxon>Skeletonemataceae</taxon>
        <taxon>Skeletonema</taxon>
        <taxon>Skeletonema marinoi-dohrnii complex</taxon>
    </lineage>
</organism>
<keyword evidence="2" id="KW-0812">Transmembrane</keyword>
<feature type="region of interest" description="Disordered" evidence="1">
    <location>
        <begin position="1"/>
        <end position="24"/>
    </location>
</feature>
<evidence type="ECO:0008006" key="4">
    <source>
        <dbReference type="Google" id="ProtNLM"/>
    </source>
</evidence>
<gene>
    <name evidence="3" type="ORF">SMAR0320_LOCUS2619</name>
</gene>
<sequence>MTETKQLEEPVTKPPTAGTPANVYDHSAPAATAETKAVDDDVESQKADPVDVDSAYDDKAAKCIGIAMFTCIVMGFALGWIGGAIGYWISFICLIVAIVLASIISCGCCCGSGSSDAAAAALS</sequence>
<name>A0A7S2KI48_9STRA</name>
<evidence type="ECO:0000256" key="1">
    <source>
        <dbReference type="SAM" id="MobiDB-lite"/>
    </source>
</evidence>
<keyword evidence="2" id="KW-0472">Membrane</keyword>
<feature type="transmembrane region" description="Helical" evidence="2">
    <location>
        <begin position="87"/>
        <end position="110"/>
    </location>
</feature>
<evidence type="ECO:0000256" key="2">
    <source>
        <dbReference type="SAM" id="Phobius"/>
    </source>
</evidence>
<evidence type="ECO:0000313" key="3">
    <source>
        <dbReference type="EMBL" id="CAD9577688.1"/>
    </source>
</evidence>